<dbReference type="Proteomes" id="UP000698924">
    <property type="component" value="Unassembled WGS sequence"/>
</dbReference>
<reference evidence="1 2" key="1">
    <citation type="journal article" date="2021" name="Sci. Rep.">
        <title>The distribution of antibiotic resistance genes in chicken gut microbiota commensals.</title>
        <authorList>
            <person name="Juricova H."/>
            <person name="Matiasovicova J."/>
            <person name="Kubasova T."/>
            <person name="Cejkova D."/>
            <person name="Rychlik I."/>
        </authorList>
    </citation>
    <scope>NUCLEOTIDE SEQUENCE [LARGE SCALE GENOMIC DNA]</scope>
    <source>
        <strain evidence="1 2">An421</strain>
    </source>
</reference>
<keyword evidence="2" id="KW-1185">Reference proteome</keyword>
<evidence type="ECO:0000313" key="1">
    <source>
        <dbReference type="EMBL" id="MBM6857303.1"/>
    </source>
</evidence>
<dbReference type="EMBL" id="JACJMO010000007">
    <property type="protein sequence ID" value="MBM6857303.1"/>
    <property type="molecule type" value="Genomic_DNA"/>
</dbReference>
<dbReference type="RefSeq" id="WP_204971530.1">
    <property type="nucleotide sequence ID" value="NZ_JAAZTS010000008.1"/>
</dbReference>
<proteinExistence type="predicted"/>
<name>A0AA40ZSS8_9BACT</name>
<protein>
    <recommendedName>
        <fullName evidence="3">Class I SAM-dependent methyltransferase</fullName>
    </recommendedName>
</protein>
<comment type="caution">
    <text evidence="1">The sequence shown here is derived from an EMBL/GenBank/DDBJ whole genome shotgun (WGS) entry which is preliminary data.</text>
</comment>
<organism evidence="1 2">
    <name type="scientific">Caecibacteroides pullorum</name>
    <dbReference type="NCBI Taxonomy" id="2725562"/>
    <lineage>
        <taxon>Bacteria</taxon>
        <taxon>Pseudomonadati</taxon>
        <taxon>Bacteroidota</taxon>
        <taxon>Bacteroidia</taxon>
        <taxon>Bacteroidales</taxon>
        <taxon>Bacteroidaceae</taxon>
        <taxon>Caecibacteroides</taxon>
    </lineage>
</organism>
<gene>
    <name evidence="1" type="ORF">H6D15_06765</name>
</gene>
<dbReference type="AlphaFoldDB" id="A0AA40ZSS8"/>
<accession>A0AA40ZSS8</accession>
<evidence type="ECO:0000313" key="2">
    <source>
        <dbReference type="Proteomes" id="UP000698924"/>
    </source>
</evidence>
<evidence type="ECO:0008006" key="3">
    <source>
        <dbReference type="Google" id="ProtNLM"/>
    </source>
</evidence>
<sequence length="210" mass="24552">MNRISILCKRPFVRLARFRHRCGYGVHSPFAFHLITGVIYETAPYYKYASLLEGEKWQATQHPRSWREEPLRVKRLLFRLVNYARPETIVDAGPLSASGLYLKAGREGAAYTAAAELDELFLEAGVPVDFLYLHDWRRPDFVEEVFRLCVGRARGCSVFVIEGIRYTSAMRRLWDAMRQDERCGITFDLYDLGIIFFDRTKIKQHYLVNF</sequence>